<reference evidence="3 4" key="1">
    <citation type="submission" date="2016-07" db="EMBL/GenBank/DDBJ databases">
        <title>Pervasive Adenine N6-methylation of Active Genes in Fungi.</title>
        <authorList>
            <consortium name="DOE Joint Genome Institute"/>
            <person name="Mondo S.J."/>
            <person name="Dannebaum R.O."/>
            <person name="Kuo R.C."/>
            <person name="Labutti K."/>
            <person name="Haridas S."/>
            <person name="Kuo A."/>
            <person name="Salamov A."/>
            <person name="Ahrendt S.R."/>
            <person name="Lipzen A."/>
            <person name="Sullivan W."/>
            <person name="Andreopoulos W.B."/>
            <person name="Clum A."/>
            <person name="Lindquist E."/>
            <person name="Daum C."/>
            <person name="Ramamoorthy G.K."/>
            <person name="Gryganskyi A."/>
            <person name="Culley D."/>
            <person name="Magnuson J.K."/>
            <person name="James T.Y."/>
            <person name="O'Malley M.A."/>
            <person name="Stajich J.E."/>
            <person name="Spatafora J.W."/>
            <person name="Visel A."/>
            <person name="Grigoriev I.V."/>
        </authorList>
    </citation>
    <scope>NUCLEOTIDE SEQUENCE [LARGE SCALE GENOMIC DNA]</scope>
    <source>
        <strain evidence="3 4">CBS 115471</strain>
    </source>
</reference>
<evidence type="ECO:0000313" key="4">
    <source>
        <dbReference type="Proteomes" id="UP000193144"/>
    </source>
</evidence>
<protein>
    <recommendedName>
        <fullName evidence="5">Cytochrome b561 domain-containing protein</fullName>
    </recommendedName>
</protein>
<dbReference type="Gene3D" id="1.20.120.1770">
    <property type="match status" value="1"/>
</dbReference>
<evidence type="ECO:0008006" key="5">
    <source>
        <dbReference type="Google" id="ProtNLM"/>
    </source>
</evidence>
<dbReference type="OrthoDB" id="5148443at2759"/>
<feature type="transmembrane region" description="Helical" evidence="2">
    <location>
        <begin position="235"/>
        <end position="253"/>
    </location>
</feature>
<feature type="transmembrane region" description="Helical" evidence="2">
    <location>
        <begin position="283"/>
        <end position="303"/>
    </location>
</feature>
<feature type="transmembrane region" description="Helical" evidence="2">
    <location>
        <begin position="202"/>
        <end position="223"/>
    </location>
</feature>
<feature type="transmembrane region" description="Helical" evidence="2">
    <location>
        <begin position="323"/>
        <end position="344"/>
    </location>
</feature>
<feature type="region of interest" description="Disordered" evidence="1">
    <location>
        <begin position="373"/>
        <end position="402"/>
    </location>
</feature>
<keyword evidence="4" id="KW-1185">Reference proteome</keyword>
<organism evidence="3 4">
    <name type="scientific">Clohesyomyces aquaticus</name>
    <dbReference type="NCBI Taxonomy" id="1231657"/>
    <lineage>
        <taxon>Eukaryota</taxon>
        <taxon>Fungi</taxon>
        <taxon>Dikarya</taxon>
        <taxon>Ascomycota</taxon>
        <taxon>Pezizomycotina</taxon>
        <taxon>Dothideomycetes</taxon>
        <taxon>Pleosporomycetidae</taxon>
        <taxon>Pleosporales</taxon>
        <taxon>Lindgomycetaceae</taxon>
        <taxon>Clohesyomyces</taxon>
    </lineage>
</organism>
<evidence type="ECO:0000256" key="1">
    <source>
        <dbReference type="SAM" id="MobiDB-lite"/>
    </source>
</evidence>
<accession>A0A1Y1XTK0</accession>
<gene>
    <name evidence="3" type="ORF">BCR34DRAFT_609341</name>
</gene>
<dbReference type="AlphaFoldDB" id="A0A1Y1XTK0"/>
<evidence type="ECO:0000256" key="2">
    <source>
        <dbReference type="SAM" id="Phobius"/>
    </source>
</evidence>
<name>A0A1Y1XTK0_9PLEO</name>
<keyword evidence="2" id="KW-1133">Transmembrane helix</keyword>
<keyword evidence="2" id="KW-0472">Membrane</keyword>
<dbReference type="EMBL" id="MCFA01000738">
    <property type="protein sequence ID" value="ORX88624.1"/>
    <property type="molecule type" value="Genomic_DNA"/>
</dbReference>
<comment type="caution">
    <text evidence="3">The sequence shown here is derived from an EMBL/GenBank/DDBJ whole genome shotgun (WGS) entry which is preliminary data.</text>
</comment>
<dbReference type="Proteomes" id="UP000193144">
    <property type="component" value="Unassembled WGS sequence"/>
</dbReference>
<sequence length="409" mass="43495">MVGGIQNVLSGNFSLEQVRNMSPMGPSTFDDSVGGASIGFGRGVSGQGTLLVSKLITNFTKSAPAKRSLLAREVGVGTNAITCQGVGGLASIASGLMTSGIVKLNGGSVPLDNRTLDALPKEPIVIISEGNKFKVKIQNTEITVNGIPVKRFAIITGLHIFFMTTAFFYVLPTYLALGAVQRLSVLINNPLDEASNKKWRKFLLLGVLFPTATAGLITGVIGMGSAQHFRTVHGILGLVTVIVVPLAIITGMLRLNTAVPLPSSAFLFGSITRTLGSPAKIHLIATFFIALLTYLSSVAWVLGFTELRSISLCILDAVLTAPLVVGFVSIVVFVQITAIGFVSIRMWLEQRVARFPSPLSKADLSPETGLMRNEAIPTAGSRRYTSARSDGPARPTRDTSVVNRKYYDS</sequence>
<keyword evidence="2" id="KW-0812">Transmembrane</keyword>
<proteinExistence type="predicted"/>
<feature type="transmembrane region" description="Helical" evidence="2">
    <location>
        <begin position="160"/>
        <end position="182"/>
    </location>
</feature>
<evidence type="ECO:0000313" key="3">
    <source>
        <dbReference type="EMBL" id="ORX88624.1"/>
    </source>
</evidence>